<feature type="region of interest" description="Disordered" evidence="7">
    <location>
        <begin position="1"/>
        <end position="39"/>
    </location>
</feature>
<sequence length="354" mass="38290">MSDDSPVLEMTNTPTSETTSPAGTSKPTPEIASSSGSLSKTQSAIRSLSSILPTTTPPDLCTALSLLHDLEVASNISFLLRQPNSGAGDDNLCRWLYDTFQSGESDLQLVVLRFLPIVAGVYLSRVSLSKPLAGFEAVLLALYAHETTSRAGQPITVNVPDLSHPSVYHESISPTKNNSTAFNLAVLSPSLEPLGTVRSTKRARIVGVALELYYSKIFQMPIGSKIDFCDFCVIWAGHEADVVCKDSDYGASELLGANESRERMGKEGRIPLPWELLQPVLRILGHCLLGTRENKELFDAAWAACRSLSARSIHDIDPRAILATGSLLRLGKMAMEPKDDYDPTEVQTSGVITI</sequence>
<keyword evidence="3" id="KW-1003">Cell membrane</keyword>
<dbReference type="AlphaFoldDB" id="A0A2I4H6Y0"/>
<comment type="similarity">
    <text evidence="6">Belongs to the Hyccin family.</text>
</comment>
<gene>
    <name evidence="9" type="primary">LOC109014051</name>
</gene>
<evidence type="ECO:0000256" key="2">
    <source>
        <dbReference type="ARBA" id="ARBA00004514"/>
    </source>
</evidence>
<dbReference type="PANTHER" id="PTHR31220:SF10">
    <property type="entry name" value="HYCCIN"/>
    <property type="match status" value="1"/>
</dbReference>
<dbReference type="STRING" id="51240.A0A2I4H6Y0"/>
<accession>A0A2I4H6Y0</accession>
<dbReference type="RefSeq" id="XP_018851902.1">
    <property type="nucleotide sequence ID" value="XM_018996357.2"/>
</dbReference>
<dbReference type="Proteomes" id="UP000235220">
    <property type="component" value="Chromosome 14"/>
</dbReference>
<keyword evidence="8" id="KW-1185">Reference proteome</keyword>
<evidence type="ECO:0000256" key="3">
    <source>
        <dbReference type="ARBA" id="ARBA00022475"/>
    </source>
</evidence>
<evidence type="ECO:0000313" key="9">
    <source>
        <dbReference type="RefSeq" id="XP_018851902.1"/>
    </source>
</evidence>
<dbReference type="InterPro" id="IPR018619">
    <property type="entry name" value="Hyccin"/>
</dbReference>
<dbReference type="Gramene" id="Jr14_15620_p1">
    <property type="protein sequence ID" value="cds.Jr14_15620_p1"/>
    <property type="gene ID" value="Jr14_15620"/>
</dbReference>
<dbReference type="Pfam" id="PF09790">
    <property type="entry name" value="Hyccin"/>
    <property type="match status" value="1"/>
</dbReference>
<protein>
    <submittedName>
        <fullName evidence="9">Uncharacterized protein LOC109014051</fullName>
    </submittedName>
</protein>
<dbReference type="PANTHER" id="PTHR31220">
    <property type="entry name" value="HYCCIN RELATED"/>
    <property type="match status" value="1"/>
</dbReference>
<dbReference type="OrthoDB" id="18937at2759"/>
<dbReference type="GO" id="GO:0046854">
    <property type="term" value="P:phosphatidylinositol phosphate biosynthetic process"/>
    <property type="evidence" value="ECO:0000318"/>
    <property type="project" value="GO_Central"/>
</dbReference>
<reference evidence="9" key="1">
    <citation type="submission" date="2025-08" db="UniProtKB">
        <authorList>
            <consortium name="RefSeq"/>
        </authorList>
    </citation>
    <scope>IDENTIFICATION</scope>
    <source>
        <tissue evidence="9">Leaves</tissue>
    </source>
</reference>
<keyword evidence="5" id="KW-0472">Membrane</keyword>
<evidence type="ECO:0000256" key="5">
    <source>
        <dbReference type="ARBA" id="ARBA00023136"/>
    </source>
</evidence>
<proteinExistence type="inferred from homology"/>
<evidence type="ECO:0000256" key="1">
    <source>
        <dbReference type="ARBA" id="ARBA00004236"/>
    </source>
</evidence>
<evidence type="ECO:0000256" key="6">
    <source>
        <dbReference type="ARBA" id="ARBA00034482"/>
    </source>
</evidence>
<dbReference type="GO" id="GO:0072659">
    <property type="term" value="P:protein localization to plasma membrane"/>
    <property type="evidence" value="ECO:0000318"/>
    <property type="project" value="GO_Central"/>
</dbReference>
<feature type="compositionally biased region" description="Polar residues" evidence="7">
    <location>
        <begin position="10"/>
        <end position="39"/>
    </location>
</feature>
<keyword evidence="4" id="KW-0963">Cytoplasm</keyword>
<dbReference type="KEGG" id="jre:109014051"/>
<evidence type="ECO:0000256" key="7">
    <source>
        <dbReference type="SAM" id="MobiDB-lite"/>
    </source>
</evidence>
<dbReference type="GeneID" id="109014051"/>
<comment type="subcellular location">
    <subcellularLocation>
        <location evidence="1">Cell membrane</location>
    </subcellularLocation>
    <subcellularLocation>
        <location evidence="2">Cytoplasm</location>
        <location evidence="2">Cytosol</location>
    </subcellularLocation>
</comment>
<evidence type="ECO:0000313" key="8">
    <source>
        <dbReference type="Proteomes" id="UP000235220"/>
    </source>
</evidence>
<dbReference type="GO" id="GO:0005886">
    <property type="term" value="C:plasma membrane"/>
    <property type="evidence" value="ECO:0000318"/>
    <property type="project" value="GO_Central"/>
</dbReference>
<name>A0A2I4H6Y0_JUGRE</name>
<evidence type="ECO:0000256" key="4">
    <source>
        <dbReference type="ARBA" id="ARBA00022490"/>
    </source>
</evidence>
<organism evidence="8 9">
    <name type="scientific">Juglans regia</name>
    <name type="common">English walnut</name>
    <dbReference type="NCBI Taxonomy" id="51240"/>
    <lineage>
        <taxon>Eukaryota</taxon>
        <taxon>Viridiplantae</taxon>
        <taxon>Streptophyta</taxon>
        <taxon>Embryophyta</taxon>
        <taxon>Tracheophyta</taxon>
        <taxon>Spermatophyta</taxon>
        <taxon>Magnoliopsida</taxon>
        <taxon>eudicotyledons</taxon>
        <taxon>Gunneridae</taxon>
        <taxon>Pentapetalae</taxon>
        <taxon>rosids</taxon>
        <taxon>fabids</taxon>
        <taxon>Fagales</taxon>
        <taxon>Juglandaceae</taxon>
        <taxon>Juglans</taxon>
    </lineage>
</organism>
<dbReference type="FunCoup" id="A0A2I4H6Y0">
    <property type="interactions" value="118"/>
</dbReference>
<dbReference type="GO" id="GO:0005829">
    <property type="term" value="C:cytosol"/>
    <property type="evidence" value="ECO:0007669"/>
    <property type="project" value="UniProtKB-SubCell"/>
</dbReference>